<evidence type="ECO:0000313" key="3">
    <source>
        <dbReference type="Proteomes" id="UP001528912"/>
    </source>
</evidence>
<protein>
    <submittedName>
        <fullName evidence="2">Uncharacterized protein</fullName>
    </submittedName>
</protein>
<proteinExistence type="predicted"/>
<organism evidence="2 3">
    <name type="scientific">Luteipulveratus flavus</name>
    <dbReference type="NCBI Taxonomy" id="3031728"/>
    <lineage>
        <taxon>Bacteria</taxon>
        <taxon>Bacillati</taxon>
        <taxon>Actinomycetota</taxon>
        <taxon>Actinomycetes</taxon>
        <taxon>Micrococcales</taxon>
        <taxon>Dermacoccaceae</taxon>
        <taxon>Luteipulveratus</taxon>
    </lineage>
</organism>
<keyword evidence="3" id="KW-1185">Reference proteome</keyword>
<comment type="caution">
    <text evidence="2">The sequence shown here is derived from an EMBL/GenBank/DDBJ whole genome shotgun (WGS) entry which is preliminary data.</text>
</comment>
<feature type="compositionally biased region" description="Basic and acidic residues" evidence="1">
    <location>
        <begin position="1"/>
        <end position="12"/>
    </location>
</feature>
<gene>
    <name evidence="2" type="ORF">P4R38_04925</name>
</gene>
<evidence type="ECO:0000313" key="2">
    <source>
        <dbReference type="EMBL" id="MDF8263588.1"/>
    </source>
</evidence>
<dbReference type="EMBL" id="JAROAV010000012">
    <property type="protein sequence ID" value="MDF8263588.1"/>
    <property type="molecule type" value="Genomic_DNA"/>
</dbReference>
<reference evidence="2 3" key="1">
    <citation type="submission" date="2023-03" db="EMBL/GenBank/DDBJ databases">
        <title>YIM 133296 draft genome.</title>
        <authorList>
            <person name="Xiong L."/>
        </authorList>
    </citation>
    <scope>NUCLEOTIDE SEQUENCE [LARGE SCALE GENOMIC DNA]</scope>
    <source>
        <strain evidence="2 3">YIM 133296</strain>
    </source>
</reference>
<evidence type="ECO:0000256" key="1">
    <source>
        <dbReference type="SAM" id="MobiDB-lite"/>
    </source>
</evidence>
<dbReference type="Proteomes" id="UP001528912">
    <property type="component" value="Unassembled WGS sequence"/>
</dbReference>
<sequence length="53" mass="5353">MIASPDADHERGCTATHHQKSCAAESDRGQAVPGTTLVTSSTAGGHRDGSCEG</sequence>
<feature type="region of interest" description="Disordered" evidence="1">
    <location>
        <begin position="1"/>
        <end position="53"/>
    </location>
</feature>
<accession>A0ABT6C453</accession>
<name>A0ABT6C453_9MICO</name>
<dbReference type="RefSeq" id="WP_275236524.1">
    <property type="nucleotide sequence ID" value="NZ_JARFJC010000003.1"/>
</dbReference>